<dbReference type="AlphaFoldDB" id="A0A0W0SRF2"/>
<evidence type="ECO:0000259" key="1">
    <source>
        <dbReference type="Pfam" id="PF02627"/>
    </source>
</evidence>
<reference evidence="2 3" key="1">
    <citation type="submission" date="2015-11" db="EMBL/GenBank/DDBJ databases">
        <title>Genomic analysis of 38 Legionella species identifies large and diverse effector repertoires.</title>
        <authorList>
            <person name="Burstein D."/>
            <person name="Amaro F."/>
            <person name="Zusman T."/>
            <person name="Lifshitz Z."/>
            <person name="Cohen O."/>
            <person name="Gilbert J.A."/>
            <person name="Pupko T."/>
            <person name="Shuman H.A."/>
            <person name="Segal G."/>
        </authorList>
    </citation>
    <scope>NUCLEOTIDE SEQUENCE [LARGE SCALE GENOMIC DNA]</scope>
    <source>
        <strain evidence="2 3">ATCC 700990</strain>
    </source>
</reference>
<feature type="domain" description="Carboxymuconolactone decarboxylase-like" evidence="1">
    <location>
        <begin position="36"/>
        <end position="118"/>
    </location>
</feature>
<evidence type="ECO:0000313" key="2">
    <source>
        <dbReference type="EMBL" id="KTC85991.1"/>
    </source>
</evidence>
<gene>
    <name evidence="2" type="ORF">Ldro_2316</name>
</gene>
<dbReference type="InterPro" id="IPR003779">
    <property type="entry name" value="CMD-like"/>
</dbReference>
<dbReference type="Gene3D" id="1.20.1290.10">
    <property type="entry name" value="AhpD-like"/>
    <property type="match status" value="1"/>
</dbReference>
<evidence type="ECO:0000313" key="3">
    <source>
        <dbReference type="Proteomes" id="UP000054736"/>
    </source>
</evidence>
<name>A0A0W0SRF2_9GAMM</name>
<dbReference type="InterPro" id="IPR029032">
    <property type="entry name" value="AhpD-like"/>
</dbReference>
<sequence>MTERYTFAEINELTADRIIELGGKPINLYRILANQPEMLDAWLEFAYSIRFLAKTARPLRELMILRTAQLQNSAYEWYQHRKMATAAGVDEHQVAELPMWRSSNAFSAKEKAALSLTEAIVQGQVSDDIHAEAAQHFTQAEMIELVMTASFYSMVPRVLSALAVKIEGR</sequence>
<proteinExistence type="predicted"/>
<dbReference type="SUPFAM" id="SSF69118">
    <property type="entry name" value="AhpD-like"/>
    <property type="match status" value="1"/>
</dbReference>
<dbReference type="OrthoDB" id="5987308at2"/>
<dbReference type="STRING" id="1212489.Ldro_2316"/>
<dbReference type="EMBL" id="LNXY01000027">
    <property type="protein sequence ID" value="KTC85991.1"/>
    <property type="molecule type" value="Genomic_DNA"/>
</dbReference>
<accession>A0A0W0SRF2</accession>
<dbReference type="Pfam" id="PF02627">
    <property type="entry name" value="CMD"/>
    <property type="match status" value="1"/>
</dbReference>
<dbReference type="GO" id="GO:0051920">
    <property type="term" value="F:peroxiredoxin activity"/>
    <property type="evidence" value="ECO:0007669"/>
    <property type="project" value="InterPro"/>
</dbReference>
<protein>
    <submittedName>
        <fullName evidence="2">Carboxymuconolactone decarboxylase</fullName>
    </submittedName>
</protein>
<dbReference type="RefSeq" id="WP_058496577.1">
    <property type="nucleotide sequence ID" value="NZ_CAAAIU010000001.1"/>
</dbReference>
<comment type="caution">
    <text evidence="2">The sequence shown here is derived from an EMBL/GenBank/DDBJ whole genome shotgun (WGS) entry which is preliminary data.</text>
</comment>
<keyword evidence="3" id="KW-1185">Reference proteome</keyword>
<dbReference type="Proteomes" id="UP000054736">
    <property type="component" value="Unassembled WGS sequence"/>
</dbReference>
<organism evidence="2 3">
    <name type="scientific">Legionella drozanskii LLAP-1</name>
    <dbReference type="NCBI Taxonomy" id="1212489"/>
    <lineage>
        <taxon>Bacteria</taxon>
        <taxon>Pseudomonadati</taxon>
        <taxon>Pseudomonadota</taxon>
        <taxon>Gammaproteobacteria</taxon>
        <taxon>Legionellales</taxon>
        <taxon>Legionellaceae</taxon>
        <taxon>Legionella</taxon>
    </lineage>
</organism>
<dbReference type="PANTHER" id="PTHR34846:SF11">
    <property type="entry name" value="4-CARBOXYMUCONOLACTONE DECARBOXYLASE FAMILY PROTEIN (AFU_ORTHOLOGUE AFUA_6G11590)"/>
    <property type="match status" value="1"/>
</dbReference>
<dbReference type="PANTHER" id="PTHR34846">
    <property type="entry name" value="4-CARBOXYMUCONOLACTONE DECARBOXYLASE FAMILY PROTEIN (AFU_ORTHOLOGUE AFUA_6G11590)"/>
    <property type="match status" value="1"/>
</dbReference>
<dbReference type="PATRIC" id="fig|1212489.4.peg.2443"/>